<dbReference type="EMBL" id="VYKL01000033">
    <property type="protein sequence ID" value="KAA9018685.1"/>
    <property type="molecule type" value="Genomic_DNA"/>
</dbReference>
<dbReference type="HAMAP" id="MF_00118_B">
    <property type="entry name" value="EF_Tu_B"/>
    <property type="match status" value="1"/>
</dbReference>
<keyword evidence="4 10" id="KW-0251">Elongation factor</keyword>
<dbReference type="InterPro" id="IPR005225">
    <property type="entry name" value="Small_GTP-bd"/>
</dbReference>
<dbReference type="InterPro" id="IPR033720">
    <property type="entry name" value="EFTU_2"/>
</dbReference>
<evidence type="ECO:0000256" key="4">
    <source>
        <dbReference type="ARBA" id="ARBA00022768"/>
    </source>
</evidence>
<dbReference type="PANTHER" id="PTHR43721:SF22">
    <property type="entry name" value="ELONGATION FACTOR TU, MITOCHONDRIAL"/>
    <property type="match status" value="1"/>
</dbReference>
<dbReference type="AlphaFoldDB" id="A0A5J5HD91"/>
<dbReference type="GO" id="GO:0005829">
    <property type="term" value="C:cytosol"/>
    <property type="evidence" value="ECO:0007669"/>
    <property type="project" value="TreeGrafter"/>
</dbReference>
<dbReference type="SUPFAM" id="SSF50447">
    <property type="entry name" value="Translation proteins"/>
    <property type="match status" value="1"/>
</dbReference>
<comment type="function">
    <text evidence="10">GTP hydrolase that promotes the GTP-dependent binding of aminoacyl-tRNA to the A-site of ribosomes during protein biosynthesis.</text>
</comment>
<dbReference type="EC" id="3.6.5.3" evidence="10"/>
<keyword evidence="10" id="KW-0479">Metal-binding</keyword>
<accession>A0A5J5HD91</accession>
<comment type="caution">
    <text evidence="12">The sequence shown here is derived from an EMBL/GenBank/DDBJ whole genome shotgun (WGS) entry which is preliminary data.</text>
</comment>
<evidence type="ECO:0000256" key="1">
    <source>
        <dbReference type="ARBA" id="ARBA00007249"/>
    </source>
</evidence>
<dbReference type="InterPro" id="IPR050055">
    <property type="entry name" value="EF-Tu_GTPase"/>
</dbReference>
<keyword evidence="7 10" id="KW-0648">Protein biosynthesis</keyword>
<protein>
    <recommendedName>
        <fullName evidence="9 10">Elongation factor Tu</fullName>
        <shortName evidence="10">EF-Tu</shortName>
        <ecNumber evidence="10">3.6.5.3</ecNumber>
    </recommendedName>
</protein>
<dbReference type="GO" id="GO:0003924">
    <property type="term" value="F:GTPase activity"/>
    <property type="evidence" value="ECO:0007669"/>
    <property type="project" value="UniProtKB-UniRule"/>
</dbReference>
<keyword evidence="3 10" id="KW-0547">Nucleotide-binding</keyword>
<dbReference type="Pfam" id="PF03144">
    <property type="entry name" value="GTP_EFTU_D2"/>
    <property type="match status" value="1"/>
</dbReference>
<feature type="binding site" evidence="10">
    <location>
        <begin position="19"/>
        <end position="26"/>
    </location>
    <ligand>
        <name>GTP</name>
        <dbReference type="ChEBI" id="CHEBI:37565"/>
    </ligand>
</feature>
<evidence type="ECO:0000313" key="12">
    <source>
        <dbReference type="EMBL" id="KAA9018685.1"/>
    </source>
</evidence>
<evidence type="ECO:0000256" key="2">
    <source>
        <dbReference type="ARBA" id="ARBA00022490"/>
    </source>
</evidence>
<dbReference type="Proteomes" id="UP000326671">
    <property type="component" value="Unassembled WGS sequence"/>
</dbReference>
<dbReference type="GO" id="GO:0000287">
    <property type="term" value="F:magnesium ion binding"/>
    <property type="evidence" value="ECO:0007669"/>
    <property type="project" value="UniProtKB-UniRule"/>
</dbReference>
<dbReference type="NCBIfam" id="NF000766">
    <property type="entry name" value="PRK00049.1"/>
    <property type="match status" value="1"/>
</dbReference>
<evidence type="ECO:0000256" key="7">
    <source>
        <dbReference type="ARBA" id="ARBA00022917"/>
    </source>
</evidence>
<dbReference type="InterPro" id="IPR041709">
    <property type="entry name" value="EF-Tu_GTP-bd"/>
</dbReference>
<dbReference type="InterPro" id="IPR027417">
    <property type="entry name" value="P-loop_NTPase"/>
</dbReference>
<dbReference type="SUPFAM" id="SSF52540">
    <property type="entry name" value="P-loop containing nucleoside triphosphate hydrolases"/>
    <property type="match status" value="1"/>
</dbReference>
<dbReference type="InterPro" id="IPR004160">
    <property type="entry name" value="Transl_elong_EFTu/EF1A_C"/>
</dbReference>
<dbReference type="FunFam" id="2.40.30.10:FF:000001">
    <property type="entry name" value="Elongation factor Tu"/>
    <property type="match status" value="1"/>
</dbReference>
<dbReference type="InterPro" id="IPR009000">
    <property type="entry name" value="Transl_B-barrel_sf"/>
</dbReference>
<reference evidence="12 13" key="1">
    <citation type="submission" date="2019-09" db="EMBL/GenBank/DDBJ databases">
        <title>Whole genome sequences of isolates from the Mars Exploration Rovers.</title>
        <authorList>
            <person name="Seuylemezian A."/>
            <person name="Vaishampayan P."/>
        </authorList>
    </citation>
    <scope>NUCLEOTIDE SEQUENCE [LARGE SCALE GENOMIC DNA]</scope>
    <source>
        <strain evidence="12 13">MER_TA_151</strain>
    </source>
</reference>
<feature type="binding site" evidence="10">
    <location>
        <begin position="136"/>
        <end position="139"/>
    </location>
    <ligand>
        <name>GTP</name>
        <dbReference type="ChEBI" id="CHEBI:37565"/>
    </ligand>
</feature>
<organism evidence="12 13">
    <name type="scientific">Niallia endozanthoxylica</name>
    <dbReference type="NCBI Taxonomy" id="2036016"/>
    <lineage>
        <taxon>Bacteria</taxon>
        <taxon>Bacillati</taxon>
        <taxon>Bacillota</taxon>
        <taxon>Bacilli</taxon>
        <taxon>Bacillales</taxon>
        <taxon>Bacillaceae</taxon>
        <taxon>Niallia</taxon>
    </lineage>
</organism>
<evidence type="ECO:0000256" key="6">
    <source>
        <dbReference type="ARBA" id="ARBA00022842"/>
    </source>
</evidence>
<dbReference type="PROSITE" id="PS00301">
    <property type="entry name" value="G_TR_1"/>
    <property type="match status" value="1"/>
</dbReference>
<dbReference type="InterPro" id="IPR004161">
    <property type="entry name" value="EFTu-like_2"/>
</dbReference>
<dbReference type="OrthoDB" id="9804504at2"/>
<dbReference type="CDD" id="cd03707">
    <property type="entry name" value="EFTU_III"/>
    <property type="match status" value="1"/>
</dbReference>
<dbReference type="GO" id="GO:0003746">
    <property type="term" value="F:translation elongation factor activity"/>
    <property type="evidence" value="ECO:0007669"/>
    <property type="project" value="UniProtKB-UniRule"/>
</dbReference>
<evidence type="ECO:0000259" key="11">
    <source>
        <dbReference type="PROSITE" id="PS51722"/>
    </source>
</evidence>
<dbReference type="Pfam" id="PF00009">
    <property type="entry name" value="GTP_EFTU"/>
    <property type="match status" value="1"/>
</dbReference>
<comment type="subunit">
    <text evidence="10">Monomer.</text>
</comment>
<evidence type="ECO:0000256" key="9">
    <source>
        <dbReference type="ARBA" id="ARBA00029554"/>
    </source>
</evidence>
<sequence length="395" mass="43287">MAKAKFDRTKPHVNIGTIGHVDHGKTTLTAAITTVLAKSMGGEAKGYDQIDNAPEEKERGITINTSHVEYETANRHYAHVDCPGHADYVKNMITGAAQMDGGILVVSAADGPMPQTREHILLSRQVGVPYLVVFMNKCDMVDDEELLELVEMEIRDLLSEYDFPGDDIPVVKGSALKALEGEAEWEEKVLELMAAVDEYVPNPTRDTDKPFMMPVEDVFSITGRGTVATGRVERGQVKVGDVVDITGFTEEPKQTTVTGVEMFRKLLDYAEAGDNIGALLRGVAREDIQRGQVLAKPGTIKPHTKFKAQVYVLSKEEGGRHTPFFSNYRPQFYFRTTDVTGIIQLPEGVEMVMPGDNIEMTVELIAPIAIEEGTKFSIREGGRTVGAGSVATITE</sequence>
<dbReference type="Gene3D" id="2.40.30.10">
    <property type="entry name" value="Translation factors"/>
    <property type="match status" value="2"/>
</dbReference>
<keyword evidence="8 10" id="KW-0342">GTP-binding</keyword>
<dbReference type="InterPro" id="IPR009001">
    <property type="entry name" value="Transl_elong_EF1A/Init_IF2_C"/>
</dbReference>
<dbReference type="NCBIfam" id="NF009372">
    <property type="entry name" value="PRK12735.1"/>
    <property type="match status" value="1"/>
</dbReference>
<evidence type="ECO:0000256" key="5">
    <source>
        <dbReference type="ARBA" id="ARBA00022801"/>
    </source>
</evidence>
<dbReference type="Gene3D" id="3.40.50.300">
    <property type="entry name" value="P-loop containing nucleotide triphosphate hydrolases"/>
    <property type="match status" value="1"/>
</dbReference>
<feature type="domain" description="Tr-type G" evidence="11">
    <location>
        <begin position="10"/>
        <end position="204"/>
    </location>
</feature>
<gene>
    <name evidence="10 12" type="primary">tuf</name>
    <name evidence="12" type="ORF">F4V44_19985</name>
</gene>
<dbReference type="RefSeq" id="WP_150441782.1">
    <property type="nucleotide sequence ID" value="NZ_VYKL01000033.1"/>
</dbReference>
<dbReference type="PROSITE" id="PS51722">
    <property type="entry name" value="G_TR_2"/>
    <property type="match status" value="1"/>
</dbReference>
<keyword evidence="6 10" id="KW-0460">Magnesium</keyword>
<feature type="binding site" evidence="10">
    <location>
        <begin position="81"/>
        <end position="85"/>
    </location>
    <ligand>
        <name>GTP</name>
        <dbReference type="ChEBI" id="CHEBI:37565"/>
    </ligand>
</feature>
<name>A0A5J5HD91_9BACI</name>
<dbReference type="InterPro" id="IPR000795">
    <property type="entry name" value="T_Tr_GTP-bd_dom"/>
</dbReference>
<evidence type="ECO:0000256" key="10">
    <source>
        <dbReference type="HAMAP-Rule" id="MF_00118"/>
    </source>
</evidence>
<dbReference type="CDD" id="cd03697">
    <property type="entry name" value="EFTU_II"/>
    <property type="match status" value="1"/>
</dbReference>
<comment type="similarity">
    <text evidence="1 10">Belongs to the TRAFAC class translation factor GTPase superfamily. Classic translation factor GTPase family. EF-Tu/EF-1A subfamily.</text>
</comment>
<dbReference type="PRINTS" id="PR00315">
    <property type="entry name" value="ELONGATNFCT"/>
</dbReference>
<feature type="binding site" evidence="10">
    <location>
        <position position="26"/>
    </location>
    <ligand>
        <name>Mg(2+)</name>
        <dbReference type="ChEBI" id="CHEBI:18420"/>
    </ligand>
</feature>
<keyword evidence="13" id="KW-1185">Reference proteome</keyword>
<dbReference type="PANTHER" id="PTHR43721">
    <property type="entry name" value="ELONGATION FACTOR TU-RELATED"/>
    <property type="match status" value="1"/>
</dbReference>
<comment type="subcellular location">
    <subcellularLocation>
        <location evidence="10">Cytoplasm</location>
    </subcellularLocation>
</comment>
<comment type="catalytic activity">
    <reaction evidence="10">
        <text>GTP + H2O = GDP + phosphate + H(+)</text>
        <dbReference type="Rhea" id="RHEA:19669"/>
        <dbReference type="ChEBI" id="CHEBI:15377"/>
        <dbReference type="ChEBI" id="CHEBI:15378"/>
        <dbReference type="ChEBI" id="CHEBI:37565"/>
        <dbReference type="ChEBI" id="CHEBI:43474"/>
        <dbReference type="ChEBI" id="CHEBI:58189"/>
        <dbReference type="EC" id="3.6.5.3"/>
    </reaction>
</comment>
<dbReference type="GO" id="GO:0005525">
    <property type="term" value="F:GTP binding"/>
    <property type="evidence" value="ECO:0007669"/>
    <property type="project" value="UniProtKB-UniRule"/>
</dbReference>
<proteinExistence type="inferred from homology"/>
<dbReference type="FunFam" id="3.40.50.300:FF:000003">
    <property type="entry name" value="Elongation factor Tu"/>
    <property type="match status" value="1"/>
</dbReference>
<dbReference type="InterPro" id="IPR004541">
    <property type="entry name" value="Transl_elong_EFTu/EF1A_bac/org"/>
</dbReference>
<dbReference type="NCBIfam" id="TIGR00231">
    <property type="entry name" value="small_GTP"/>
    <property type="match status" value="1"/>
</dbReference>
<evidence type="ECO:0000313" key="13">
    <source>
        <dbReference type="Proteomes" id="UP000326671"/>
    </source>
</evidence>
<dbReference type="NCBIfam" id="TIGR00485">
    <property type="entry name" value="EF-Tu"/>
    <property type="match status" value="1"/>
</dbReference>
<dbReference type="CDD" id="cd01884">
    <property type="entry name" value="EF_Tu"/>
    <property type="match status" value="1"/>
</dbReference>
<dbReference type="Pfam" id="PF03143">
    <property type="entry name" value="GTP_EFTU_D3"/>
    <property type="match status" value="1"/>
</dbReference>
<dbReference type="SUPFAM" id="SSF50465">
    <property type="entry name" value="EF-Tu/eEF-1alpha/eIF2-gamma C-terminal domain"/>
    <property type="match status" value="1"/>
</dbReference>
<evidence type="ECO:0000256" key="8">
    <source>
        <dbReference type="ARBA" id="ARBA00023134"/>
    </source>
</evidence>
<keyword evidence="2 10" id="KW-0963">Cytoplasm</keyword>
<keyword evidence="5 10" id="KW-0378">Hydrolase</keyword>
<dbReference type="InterPro" id="IPR031157">
    <property type="entry name" value="G_TR_CS"/>
</dbReference>
<dbReference type="NCBIfam" id="NF009373">
    <property type="entry name" value="PRK12736.1"/>
    <property type="match status" value="1"/>
</dbReference>
<evidence type="ECO:0000256" key="3">
    <source>
        <dbReference type="ARBA" id="ARBA00022741"/>
    </source>
</evidence>